<dbReference type="PANTHER" id="PTHR42879:SF2">
    <property type="entry name" value="3-OXOACYL-[ACYL-CARRIER-PROTEIN] REDUCTASE FABG"/>
    <property type="match status" value="1"/>
</dbReference>
<dbReference type="EC" id="1.1.1.100" evidence="3"/>
<dbReference type="RefSeq" id="WP_380556603.1">
    <property type="nucleotide sequence ID" value="NZ_JBHEZY010000012.1"/>
</dbReference>
<dbReference type="SUPFAM" id="SSF51735">
    <property type="entry name" value="NAD(P)-binding Rossmann-fold domains"/>
    <property type="match status" value="1"/>
</dbReference>
<dbReference type="SMART" id="SM00822">
    <property type="entry name" value="PKS_KR"/>
    <property type="match status" value="1"/>
</dbReference>
<dbReference type="EMBL" id="JBHEZY010000012">
    <property type="protein sequence ID" value="MFC1434236.1"/>
    <property type="molecule type" value="Genomic_DNA"/>
</dbReference>
<comment type="similarity">
    <text evidence="1">Belongs to the short-chain dehydrogenases/reductases (SDR) family.</text>
</comment>
<name>A0ABV6X7H0_9ACTN</name>
<dbReference type="NCBIfam" id="NF009466">
    <property type="entry name" value="PRK12826.1-2"/>
    <property type="match status" value="1"/>
</dbReference>
<dbReference type="InterPro" id="IPR002347">
    <property type="entry name" value="SDR_fam"/>
</dbReference>
<evidence type="ECO:0000256" key="1">
    <source>
        <dbReference type="ARBA" id="ARBA00006484"/>
    </source>
</evidence>
<keyword evidence="3" id="KW-0560">Oxidoreductase</keyword>
<dbReference type="InterPro" id="IPR050259">
    <property type="entry name" value="SDR"/>
</dbReference>
<dbReference type="PROSITE" id="PS00061">
    <property type="entry name" value="ADH_SHORT"/>
    <property type="match status" value="1"/>
</dbReference>
<dbReference type="PRINTS" id="PR00080">
    <property type="entry name" value="SDRFAMILY"/>
</dbReference>
<organism evidence="3 4">
    <name type="scientific">Streptacidiphilus alkalitolerans</name>
    <dbReference type="NCBI Taxonomy" id="3342712"/>
    <lineage>
        <taxon>Bacteria</taxon>
        <taxon>Bacillati</taxon>
        <taxon>Actinomycetota</taxon>
        <taxon>Actinomycetes</taxon>
        <taxon>Kitasatosporales</taxon>
        <taxon>Streptomycetaceae</taxon>
        <taxon>Streptacidiphilus</taxon>
    </lineage>
</organism>
<evidence type="ECO:0000313" key="3">
    <source>
        <dbReference type="EMBL" id="MFC1434236.1"/>
    </source>
</evidence>
<sequence length="254" mass="26719">MTGDQPTVTQTTRTALVSGGSRGIGAATVLRLAEDGWDVGFCYRADGESARRVEKAAGELGVRVLAVRADVSDAVEAKEFTARVEDELGPVSAAVSCAGITRDRPLALMDDADWHQVINTNLDGVFHLCRAAVFSMMKRRTGAVVTLSSVSGVYGNASQVNYAASKAGIIGFTKSLAKEVGRYGIRANAVAPGLIDTDMTAELPERIRGRLLDSVALRRFGTAGEVAELVAFLVSDRASYVTGSVLEVHGGISL</sequence>
<reference evidence="3 4" key="1">
    <citation type="submission" date="2024-09" db="EMBL/GenBank/DDBJ databases">
        <authorList>
            <person name="Lee S.D."/>
        </authorList>
    </citation>
    <scope>NUCLEOTIDE SEQUENCE [LARGE SCALE GENOMIC DNA]</scope>
    <source>
        <strain evidence="3 4">N1-3</strain>
    </source>
</reference>
<gene>
    <name evidence="3" type="primary">fabG</name>
    <name evidence="3" type="ORF">ACEZDB_26690</name>
</gene>
<feature type="domain" description="Ketoreductase" evidence="2">
    <location>
        <begin position="13"/>
        <end position="193"/>
    </location>
</feature>
<dbReference type="Proteomes" id="UP001592530">
    <property type="component" value="Unassembled WGS sequence"/>
</dbReference>
<dbReference type="GO" id="GO:0004316">
    <property type="term" value="F:3-oxoacyl-[acyl-carrier-protein] reductase (NADPH) activity"/>
    <property type="evidence" value="ECO:0007669"/>
    <property type="project" value="UniProtKB-EC"/>
</dbReference>
<accession>A0ABV6X7H0</accession>
<dbReference type="InterPro" id="IPR057326">
    <property type="entry name" value="KR_dom"/>
</dbReference>
<dbReference type="InterPro" id="IPR036291">
    <property type="entry name" value="NAD(P)-bd_dom_sf"/>
</dbReference>
<dbReference type="Gene3D" id="3.40.50.720">
    <property type="entry name" value="NAD(P)-binding Rossmann-like Domain"/>
    <property type="match status" value="1"/>
</dbReference>
<comment type="caution">
    <text evidence="3">The sequence shown here is derived from an EMBL/GenBank/DDBJ whole genome shotgun (WGS) entry which is preliminary data.</text>
</comment>
<evidence type="ECO:0000313" key="4">
    <source>
        <dbReference type="Proteomes" id="UP001592530"/>
    </source>
</evidence>
<evidence type="ECO:0000259" key="2">
    <source>
        <dbReference type="SMART" id="SM00822"/>
    </source>
</evidence>
<protein>
    <submittedName>
        <fullName evidence="3">3-oxoacyl-ACP reductase FabG</fullName>
        <ecNumber evidence="3">1.1.1.100</ecNumber>
    </submittedName>
</protein>
<dbReference type="InterPro" id="IPR020904">
    <property type="entry name" value="Sc_DH/Rdtase_CS"/>
</dbReference>
<proteinExistence type="inferred from homology"/>
<dbReference type="Pfam" id="PF13561">
    <property type="entry name" value="adh_short_C2"/>
    <property type="match status" value="1"/>
</dbReference>
<dbReference type="PANTHER" id="PTHR42879">
    <property type="entry name" value="3-OXOACYL-(ACYL-CARRIER-PROTEIN) REDUCTASE"/>
    <property type="match status" value="1"/>
</dbReference>
<dbReference type="PRINTS" id="PR00081">
    <property type="entry name" value="GDHRDH"/>
</dbReference>